<reference evidence="2 3" key="1">
    <citation type="journal article" date="2024" name="J. Plant Pathol.">
        <title>Sequence and assembly of the genome of Seiridium unicorne, isolate CBS 538.82, causal agent of cypress canker disease.</title>
        <authorList>
            <person name="Scali E."/>
            <person name="Rocca G.D."/>
            <person name="Danti R."/>
            <person name="Garbelotto M."/>
            <person name="Barberini S."/>
            <person name="Baroncelli R."/>
            <person name="Emiliani G."/>
        </authorList>
    </citation>
    <scope>NUCLEOTIDE SEQUENCE [LARGE SCALE GENOMIC DNA]</scope>
    <source>
        <strain evidence="2 3">BM-138-508</strain>
    </source>
</reference>
<evidence type="ECO:0000313" key="2">
    <source>
        <dbReference type="EMBL" id="KAK9423446.1"/>
    </source>
</evidence>
<dbReference type="EMBL" id="JARVKF010000075">
    <property type="protein sequence ID" value="KAK9423446.1"/>
    <property type="molecule type" value="Genomic_DNA"/>
</dbReference>
<organism evidence="2 3">
    <name type="scientific">Seiridium unicorne</name>
    <dbReference type="NCBI Taxonomy" id="138068"/>
    <lineage>
        <taxon>Eukaryota</taxon>
        <taxon>Fungi</taxon>
        <taxon>Dikarya</taxon>
        <taxon>Ascomycota</taxon>
        <taxon>Pezizomycotina</taxon>
        <taxon>Sordariomycetes</taxon>
        <taxon>Xylariomycetidae</taxon>
        <taxon>Amphisphaeriales</taxon>
        <taxon>Sporocadaceae</taxon>
        <taxon>Seiridium</taxon>
    </lineage>
</organism>
<keyword evidence="1" id="KW-0472">Membrane</keyword>
<sequence length="118" mass="13394">MFSAISVADLKRVADDERLHLVLLVLLVGLAIYGELSSWRTVLRPGYANVSLFFSKTVTTLRDYRSGKYYKPWKQRNPIMIVHTKKQIAELSESSSLSQRAVYADARLPSFFHGKASD</sequence>
<comment type="caution">
    <text evidence="2">The sequence shown here is derived from an EMBL/GenBank/DDBJ whole genome shotgun (WGS) entry which is preliminary data.</text>
</comment>
<proteinExistence type="predicted"/>
<gene>
    <name evidence="2" type="ORF">SUNI508_14026</name>
</gene>
<keyword evidence="1" id="KW-1133">Transmembrane helix</keyword>
<name>A0ABR2VA98_9PEZI</name>
<feature type="transmembrane region" description="Helical" evidence="1">
    <location>
        <begin position="19"/>
        <end position="36"/>
    </location>
</feature>
<keyword evidence="1" id="KW-0812">Transmembrane</keyword>
<keyword evidence="3" id="KW-1185">Reference proteome</keyword>
<evidence type="ECO:0000256" key="1">
    <source>
        <dbReference type="SAM" id="Phobius"/>
    </source>
</evidence>
<evidence type="ECO:0000313" key="3">
    <source>
        <dbReference type="Proteomes" id="UP001408356"/>
    </source>
</evidence>
<protein>
    <submittedName>
        <fullName evidence="2">Uncharacterized protein</fullName>
    </submittedName>
</protein>
<accession>A0ABR2VA98</accession>
<dbReference type="Proteomes" id="UP001408356">
    <property type="component" value="Unassembled WGS sequence"/>
</dbReference>